<feature type="region of interest" description="Disordered" evidence="1">
    <location>
        <begin position="24"/>
        <end position="52"/>
    </location>
</feature>
<dbReference type="PROSITE" id="PS51257">
    <property type="entry name" value="PROKAR_LIPOPROTEIN"/>
    <property type="match status" value="1"/>
</dbReference>
<feature type="compositionally biased region" description="Low complexity" evidence="1">
    <location>
        <begin position="27"/>
        <end position="37"/>
    </location>
</feature>
<dbReference type="AlphaFoldDB" id="A0A4T3F0L5"/>
<sequence>MRREWMAAMAGSMVLAACVAPAPSPTPDASATRAPVAAPAPSPTPTPSASIAIPPAAHADWHQAPVTPGDWFYVAEPAETLAVFGPSSGEALMLLRCDLRTRRVGIARFDNVPGEVPLRIETETMTRDLTASPLPNRNDLLVAELSARDPLLEAMAFSRGRLGVHFGGNARLYVPAWPEITRVVEDCR</sequence>
<comment type="caution">
    <text evidence="3">The sequence shown here is derived from an EMBL/GenBank/DDBJ whole genome shotgun (WGS) entry which is preliminary data.</text>
</comment>
<dbReference type="RefSeq" id="WP_136693495.1">
    <property type="nucleotide sequence ID" value="NZ_SSHH01000002.1"/>
</dbReference>
<protein>
    <recommendedName>
        <fullName evidence="5">Lipoprotein</fullName>
    </recommendedName>
</protein>
<accession>A0A4T3F0L5</accession>
<feature type="signal peptide" evidence="2">
    <location>
        <begin position="1"/>
        <end position="22"/>
    </location>
</feature>
<evidence type="ECO:0000313" key="3">
    <source>
        <dbReference type="EMBL" id="TIX50474.1"/>
    </source>
</evidence>
<dbReference type="EMBL" id="SSHH01000002">
    <property type="protein sequence ID" value="TIX50474.1"/>
    <property type="molecule type" value="Genomic_DNA"/>
</dbReference>
<evidence type="ECO:0000256" key="1">
    <source>
        <dbReference type="SAM" id="MobiDB-lite"/>
    </source>
</evidence>
<feature type="chain" id="PRO_5020283901" description="Lipoprotein" evidence="2">
    <location>
        <begin position="23"/>
        <end position="188"/>
    </location>
</feature>
<evidence type="ECO:0000313" key="4">
    <source>
        <dbReference type="Proteomes" id="UP000309389"/>
    </source>
</evidence>
<evidence type="ECO:0000256" key="2">
    <source>
        <dbReference type="SAM" id="SignalP"/>
    </source>
</evidence>
<proteinExistence type="predicted"/>
<gene>
    <name evidence="3" type="ORF">E5222_09375</name>
</gene>
<organism evidence="3 4">
    <name type="scientific">Alteraurantiacibacter aquimixticola</name>
    <dbReference type="NCBI Taxonomy" id="2489173"/>
    <lineage>
        <taxon>Bacteria</taxon>
        <taxon>Pseudomonadati</taxon>
        <taxon>Pseudomonadota</taxon>
        <taxon>Alphaproteobacteria</taxon>
        <taxon>Sphingomonadales</taxon>
        <taxon>Erythrobacteraceae</taxon>
        <taxon>Alteraurantiacibacter</taxon>
    </lineage>
</organism>
<dbReference type="OrthoDB" id="7629232at2"/>
<dbReference type="Proteomes" id="UP000309389">
    <property type="component" value="Unassembled WGS sequence"/>
</dbReference>
<keyword evidence="4" id="KW-1185">Reference proteome</keyword>
<keyword evidence="2" id="KW-0732">Signal</keyword>
<reference evidence="3 4" key="1">
    <citation type="submission" date="2019-04" db="EMBL/GenBank/DDBJ databases">
        <title>Altererythrobacter aquimixticola sp. nov., isolated from sediment of junction between the ocean and a freshwater spring.</title>
        <authorList>
            <person name="Yoon J.-H."/>
        </authorList>
    </citation>
    <scope>NUCLEOTIDE SEQUENCE [LARGE SCALE GENOMIC DNA]</scope>
    <source>
        <strain evidence="3 4">SSKS-13</strain>
    </source>
</reference>
<evidence type="ECO:0008006" key="5">
    <source>
        <dbReference type="Google" id="ProtNLM"/>
    </source>
</evidence>
<name>A0A4T3F0L5_9SPHN</name>